<proteinExistence type="predicted"/>
<evidence type="ECO:0000313" key="2">
    <source>
        <dbReference type="EMBL" id="KAI7758157.1"/>
    </source>
</evidence>
<feature type="region of interest" description="Disordered" evidence="1">
    <location>
        <begin position="1"/>
        <end position="23"/>
    </location>
</feature>
<protein>
    <submittedName>
        <fullName evidence="2">Uncharacterized protein</fullName>
    </submittedName>
</protein>
<gene>
    <name evidence="2" type="ORF">M8C21_015675</name>
</gene>
<dbReference type="EMBL" id="JAMZMK010000024">
    <property type="protein sequence ID" value="KAI7758157.1"/>
    <property type="molecule type" value="Genomic_DNA"/>
</dbReference>
<name>A0AAD5GWC8_AMBAR</name>
<evidence type="ECO:0000256" key="1">
    <source>
        <dbReference type="SAM" id="MobiDB-lite"/>
    </source>
</evidence>
<sequence>MNAVGRQGQRSGASGPRHQRQYSDGCNSHLLITLLKTLITMVVEEDKVCKRWEPSTPPSRKKNCGGRGDDTNGFSPRQLDMHSFDTERISECLNYQWGPCNVQLSGLQDV</sequence>
<keyword evidence="3" id="KW-1185">Reference proteome</keyword>
<evidence type="ECO:0000313" key="3">
    <source>
        <dbReference type="Proteomes" id="UP001206925"/>
    </source>
</evidence>
<reference evidence="2" key="1">
    <citation type="submission" date="2022-06" db="EMBL/GenBank/DDBJ databases">
        <title>Uncovering the hologenomic basis of an extraordinary plant invasion.</title>
        <authorList>
            <person name="Bieker V.C."/>
            <person name="Martin M.D."/>
            <person name="Gilbert T."/>
            <person name="Hodgins K."/>
            <person name="Battlay P."/>
            <person name="Petersen B."/>
            <person name="Wilson J."/>
        </authorList>
    </citation>
    <scope>NUCLEOTIDE SEQUENCE</scope>
    <source>
        <strain evidence="2">AA19_3_7</strain>
        <tissue evidence="2">Leaf</tissue>
    </source>
</reference>
<feature type="region of interest" description="Disordered" evidence="1">
    <location>
        <begin position="52"/>
        <end position="79"/>
    </location>
</feature>
<dbReference type="AlphaFoldDB" id="A0AAD5GWC8"/>
<organism evidence="2 3">
    <name type="scientific">Ambrosia artemisiifolia</name>
    <name type="common">Common ragweed</name>
    <dbReference type="NCBI Taxonomy" id="4212"/>
    <lineage>
        <taxon>Eukaryota</taxon>
        <taxon>Viridiplantae</taxon>
        <taxon>Streptophyta</taxon>
        <taxon>Embryophyta</taxon>
        <taxon>Tracheophyta</taxon>
        <taxon>Spermatophyta</taxon>
        <taxon>Magnoliopsida</taxon>
        <taxon>eudicotyledons</taxon>
        <taxon>Gunneridae</taxon>
        <taxon>Pentapetalae</taxon>
        <taxon>asterids</taxon>
        <taxon>campanulids</taxon>
        <taxon>Asterales</taxon>
        <taxon>Asteraceae</taxon>
        <taxon>Asteroideae</taxon>
        <taxon>Heliantheae alliance</taxon>
        <taxon>Heliantheae</taxon>
        <taxon>Ambrosia</taxon>
    </lineage>
</organism>
<accession>A0AAD5GWC8</accession>
<comment type="caution">
    <text evidence="2">The sequence shown here is derived from an EMBL/GenBank/DDBJ whole genome shotgun (WGS) entry which is preliminary data.</text>
</comment>
<dbReference type="Proteomes" id="UP001206925">
    <property type="component" value="Unassembled WGS sequence"/>
</dbReference>